<reference evidence="1 2" key="1">
    <citation type="submission" date="2014-04" db="EMBL/GenBank/DDBJ databases">
        <authorList>
            <consortium name="DOE Joint Genome Institute"/>
            <person name="Kuo A."/>
            <person name="Kohler A."/>
            <person name="Costa M.D."/>
            <person name="Nagy L.G."/>
            <person name="Floudas D."/>
            <person name="Copeland A."/>
            <person name="Barry K.W."/>
            <person name="Cichocki N."/>
            <person name="Veneault-Fourrey C."/>
            <person name="LaButti K."/>
            <person name="Lindquist E.A."/>
            <person name="Lipzen A."/>
            <person name="Lundell T."/>
            <person name="Morin E."/>
            <person name="Murat C."/>
            <person name="Sun H."/>
            <person name="Tunlid A."/>
            <person name="Henrissat B."/>
            <person name="Grigoriev I.V."/>
            <person name="Hibbett D.S."/>
            <person name="Martin F."/>
            <person name="Nordberg H.P."/>
            <person name="Cantor M.N."/>
            <person name="Hua S.X."/>
        </authorList>
    </citation>
    <scope>NUCLEOTIDE SEQUENCE [LARGE SCALE GENOMIC DNA]</scope>
    <source>
        <strain evidence="1 2">441</strain>
    </source>
</reference>
<evidence type="ECO:0000313" key="1">
    <source>
        <dbReference type="EMBL" id="KIK28769.1"/>
    </source>
</evidence>
<accession>A0A0C9ZRR1</accession>
<dbReference type="HOGENOM" id="CLU_3143631_0_0_1"/>
<keyword evidence="2" id="KW-1185">Reference proteome</keyword>
<protein>
    <submittedName>
        <fullName evidence="1">Uncharacterized protein</fullName>
    </submittedName>
</protein>
<sequence>MGGRGFLSPASADWLACSWGVLAEHWRLHAHSSLWAHGRRGFQDADSRP</sequence>
<proteinExistence type="predicted"/>
<dbReference type="Proteomes" id="UP000054018">
    <property type="component" value="Unassembled WGS sequence"/>
</dbReference>
<name>A0A0C9ZRR1_9AGAM</name>
<dbReference type="AlphaFoldDB" id="A0A0C9ZRR1"/>
<reference evidence="2" key="2">
    <citation type="submission" date="2015-01" db="EMBL/GenBank/DDBJ databases">
        <title>Evolutionary Origins and Diversification of the Mycorrhizal Mutualists.</title>
        <authorList>
            <consortium name="DOE Joint Genome Institute"/>
            <consortium name="Mycorrhizal Genomics Consortium"/>
            <person name="Kohler A."/>
            <person name="Kuo A."/>
            <person name="Nagy L.G."/>
            <person name="Floudas D."/>
            <person name="Copeland A."/>
            <person name="Barry K.W."/>
            <person name="Cichocki N."/>
            <person name="Veneault-Fourrey C."/>
            <person name="LaButti K."/>
            <person name="Lindquist E.A."/>
            <person name="Lipzen A."/>
            <person name="Lundell T."/>
            <person name="Morin E."/>
            <person name="Murat C."/>
            <person name="Riley R."/>
            <person name="Ohm R."/>
            <person name="Sun H."/>
            <person name="Tunlid A."/>
            <person name="Henrissat B."/>
            <person name="Grigoriev I.V."/>
            <person name="Hibbett D.S."/>
            <person name="Martin F."/>
        </authorList>
    </citation>
    <scope>NUCLEOTIDE SEQUENCE [LARGE SCALE GENOMIC DNA]</scope>
    <source>
        <strain evidence="2">441</strain>
    </source>
</reference>
<evidence type="ECO:0000313" key="2">
    <source>
        <dbReference type="Proteomes" id="UP000054018"/>
    </source>
</evidence>
<organism evidence="1 2">
    <name type="scientific">Pisolithus microcarpus 441</name>
    <dbReference type="NCBI Taxonomy" id="765257"/>
    <lineage>
        <taxon>Eukaryota</taxon>
        <taxon>Fungi</taxon>
        <taxon>Dikarya</taxon>
        <taxon>Basidiomycota</taxon>
        <taxon>Agaricomycotina</taxon>
        <taxon>Agaricomycetes</taxon>
        <taxon>Agaricomycetidae</taxon>
        <taxon>Boletales</taxon>
        <taxon>Sclerodermatineae</taxon>
        <taxon>Pisolithaceae</taxon>
        <taxon>Pisolithus</taxon>
    </lineage>
</organism>
<dbReference type="EMBL" id="KN833691">
    <property type="protein sequence ID" value="KIK28769.1"/>
    <property type="molecule type" value="Genomic_DNA"/>
</dbReference>
<gene>
    <name evidence="1" type="ORF">PISMIDRAFT_672948</name>
</gene>